<evidence type="ECO:0000313" key="6">
    <source>
        <dbReference type="EMBL" id="WYJ76733.1"/>
    </source>
</evidence>
<dbReference type="Proteomes" id="UP000664701">
    <property type="component" value="Chromosome"/>
</dbReference>
<dbReference type="NCBIfam" id="TIGR00972">
    <property type="entry name" value="3a0107s01c2"/>
    <property type="match status" value="1"/>
</dbReference>
<evidence type="ECO:0000256" key="4">
    <source>
        <dbReference type="ARBA" id="ARBA00022840"/>
    </source>
</evidence>
<dbReference type="PROSITE" id="PS00211">
    <property type="entry name" value="ABC_TRANSPORTER_1"/>
    <property type="match status" value="1"/>
</dbReference>
<dbReference type="GO" id="GO:0005524">
    <property type="term" value="F:ATP binding"/>
    <property type="evidence" value="ECO:0007669"/>
    <property type="project" value="UniProtKB-KW"/>
</dbReference>
<dbReference type="InterPro" id="IPR005670">
    <property type="entry name" value="PstB-like"/>
</dbReference>
<name>A0ABZ2SLL2_9ENTE</name>
<keyword evidence="2" id="KW-0592">Phosphate transport</keyword>
<accession>A0ABZ2SLL2</accession>
<dbReference type="InterPro" id="IPR017871">
    <property type="entry name" value="ABC_transporter-like_CS"/>
</dbReference>
<sequence length="252" mass="28100">MGQEIISSKDLHLYYGEKEALKGIDMTINQGEITAMIGPSGCGKSTYLRCLNRMNDLIPSVTITGSVVYKGKDIYSPKTDTVNLRKEIGMVFQQPNPFPFSIYENIIYGLKLKGETDKQVFDQVVEESLKAASVWDDVKDKLHTSALALSGGQQQRVCIARVLAVNPEIILLDEPTSALDPISSGKIENTLLELKEKYTMIMVTHNMSQASRISDKTAFFLNGDLIEFNDTKKIFLNPSKKETEDYISGRFG</sequence>
<reference evidence="6 7" key="2">
    <citation type="submission" date="2024-03" db="EMBL/GenBank/DDBJ databases">
        <title>The Genome Sequence of Enterococcus sp. DIV2402.</title>
        <authorList>
            <consortium name="The Broad Institute Genomics Platform"/>
            <consortium name="The Broad Institute Microbial Omics Core"/>
            <consortium name="The Broad Institute Genomic Center for Infectious Diseases"/>
            <person name="Earl A."/>
            <person name="Manson A."/>
            <person name="Gilmore M."/>
            <person name="Schwartman J."/>
            <person name="Shea T."/>
            <person name="Abouelleil A."/>
            <person name="Cao P."/>
            <person name="Chapman S."/>
            <person name="Cusick C."/>
            <person name="Young S."/>
            <person name="Neafsey D."/>
            <person name="Nusbaum C."/>
            <person name="Birren B."/>
        </authorList>
    </citation>
    <scope>NUCLEOTIDE SEQUENCE [LARGE SCALE GENOMIC DNA]</scope>
    <source>
        <strain evidence="6 7">DIV2402</strain>
    </source>
</reference>
<dbReference type="SMART" id="SM00382">
    <property type="entry name" value="AAA"/>
    <property type="match status" value="1"/>
</dbReference>
<feature type="domain" description="ABC transporter" evidence="5">
    <location>
        <begin position="6"/>
        <end position="247"/>
    </location>
</feature>
<keyword evidence="1" id="KW-0813">Transport</keyword>
<dbReference type="Pfam" id="PF00005">
    <property type="entry name" value="ABC_tran"/>
    <property type="match status" value="1"/>
</dbReference>
<dbReference type="InterPro" id="IPR027417">
    <property type="entry name" value="P-loop_NTPase"/>
</dbReference>
<keyword evidence="7" id="KW-1185">Reference proteome</keyword>
<evidence type="ECO:0000256" key="1">
    <source>
        <dbReference type="ARBA" id="ARBA00022448"/>
    </source>
</evidence>
<dbReference type="RefSeq" id="WP_207941074.1">
    <property type="nucleotide sequence ID" value="NZ_CP147251.1"/>
</dbReference>
<evidence type="ECO:0000256" key="2">
    <source>
        <dbReference type="ARBA" id="ARBA00022592"/>
    </source>
</evidence>
<dbReference type="InterPro" id="IPR003439">
    <property type="entry name" value="ABC_transporter-like_ATP-bd"/>
</dbReference>
<dbReference type="SUPFAM" id="SSF52540">
    <property type="entry name" value="P-loop containing nucleoside triphosphate hydrolases"/>
    <property type="match status" value="1"/>
</dbReference>
<dbReference type="EMBL" id="CP147251">
    <property type="protein sequence ID" value="WYJ76733.1"/>
    <property type="molecule type" value="Genomic_DNA"/>
</dbReference>
<dbReference type="PROSITE" id="PS50893">
    <property type="entry name" value="ABC_TRANSPORTER_2"/>
    <property type="match status" value="1"/>
</dbReference>
<keyword evidence="3" id="KW-0547">Nucleotide-binding</keyword>
<dbReference type="PANTHER" id="PTHR43423:SF1">
    <property type="entry name" value="ABC TRANSPORTER I FAMILY MEMBER 17"/>
    <property type="match status" value="1"/>
</dbReference>
<dbReference type="CDD" id="cd03260">
    <property type="entry name" value="ABC_PstB_phosphate_transporter"/>
    <property type="match status" value="1"/>
</dbReference>
<keyword evidence="4 6" id="KW-0067">ATP-binding</keyword>
<evidence type="ECO:0000313" key="7">
    <source>
        <dbReference type="Proteomes" id="UP000664701"/>
    </source>
</evidence>
<dbReference type="Gene3D" id="3.40.50.300">
    <property type="entry name" value="P-loop containing nucleotide triphosphate hydrolases"/>
    <property type="match status" value="1"/>
</dbReference>
<evidence type="ECO:0000256" key="3">
    <source>
        <dbReference type="ARBA" id="ARBA00022741"/>
    </source>
</evidence>
<gene>
    <name evidence="6" type="ORF">DOK78_001369</name>
</gene>
<protein>
    <submittedName>
        <fullName evidence="6">Phosphate import ATP-binding protein PstB 1</fullName>
    </submittedName>
</protein>
<proteinExistence type="predicted"/>
<dbReference type="InterPro" id="IPR003593">
    <property type="entry name" value="AAA+_ATPase"/>
</dbReference>
<reference evidence="6 7" key="1">
    <citation type="submission" date="2021-03" db="EMBL/GenBank/DDBJ databases">
        <authorList>
            <person name="Gilmore M.S."/>
            <person name="Schwartzman J."/>
            <person name="Van Tyne D."/>
            <person name="Martin M."/>
            <person name="Earl A.M."/>
            <person name="Manson A.L."/>
            <person name="Straub T."/>
            <person name="Salamzade R."/>
            <person name="Saavedra J."/>
            <person name="Lebreton F."/>
            <person name="Prichula J."/>
            <person name="Schaufler K."/>
            <person name="Gaca A."/>
            <person name="Sgardioli B."/>
            <person name="Wagenaar J."/>
            <person name="Strong T."/>
        </authorList>
    </citation>
    <scope>NUCLEOTIDE SEQUENCE [LARGE SCALE GENOMIC DNA]</scope>
    <source>
        <strain evidence="6 7">DIV2402</strain>
    </source>
</reference>
<dbReference type="PANTHER" id="PTHR43423">
    <property type="entry name" value="ABC TRANSPORTER I FAMILY MEMBER 17"/>
    <property type="match status" value="1"/>
</dbReference>
<organism evidence="6 7">
    <name type="scientific">Candidatus Enterococcus lowellii</name>
    <dbReference type="NCBI Taxonomy" id="2230877"/>
    <lineage>
        <taxon>Bacteria</taxon>
        <taxon>Bacillati</taxon>
        <taxon>Bacillota</taxon>
        <taxon>Bacilli</taxon>
        <taxon>Lactobacillales</taxon>
        <taxon>Enterococcaceae</taxon>
        <taxon>Enterococcus</taxon>
    </lineage>
</organism>
<evidence type="ECO:0000259" key="5">
    <source>
        <dbReference type="PROSITE" id="PS50893"/>
    </source>
</evidence>